<dbReference type="AlphaFoldDB" id="A0A927AY34"/>
<evidence type="ECO:0000313" key="2">
    <source>
        <dbReference type="Proteomes" id="UP000653797"/>
    </source>
</evidence>
<gene>
    <name evidence="1" type="ORF">IC230_03640</name>
</gene>
<reference evidence="1" key="1">
    <citation type="submission" date="2020-09" db="EMBL/GenBank/DDBJ databases">
        <authorList>
            <person name="Kim M.K."/>
        </authorList>
    </citation>
    <scope>NUCLEOTIDE SEQUENCE</scope>
    <source>
        <strain evidence="1">BT704</strain>
    </source>
</reference>
<organism evidence="1 2">
    <name type="scientific">Spirosoma validum</name>
    <dbReference type="NCBI Taxonomy" id="2771355"/>
    <lineage>
        <taxon>Bacteria</taxon>
        <taxon>Pseudomonadati</taxon>
        <taxon>Bacteroidota</taxon>
        <taxon>Cytophagia</taxon>
        <taxon>Cytophagales</taxon>
        <taxon>Cytophagaceae</taxon>
        <taxon>Spirosoma</taxon>
    </lineage>
</organism>
<proteinExistence type="predicted"/>
<evidence type="ECO:0000313" key="1">
    <source>
        <dbReference type="EMBL" id="MBD2751971.1"/>
    </source>
</evidence>
<sequence length="238" mass="26470">MKSIYWLLFSGLCLIGRLSFGQQTYFNVPSSDIVDKHEIAVQQQVNISESIRSSTTFNYGLGREWEIGFNLYNLDYLPSDRRIVANDSTTEKSFSPLLMLNAQKAFDITKNLELAIGAQGGMNVLTDRRPQLVGYVYGHVAAASNDEHYNFSAGGYMANARYLGDGPKVGFQTGFDAGIFYQKLHLLGDWISGPHDFGQLVLGVEVYLGKHLPLAIGWQRTNKTGSQAVVLQLTYNPE</sequence>
<dbReference type="EMBL" id="JACXAA010000001">
    <property type="protein sequence ID" value="MBD2751971.1"/>
    <property type="molecule type" value="Genomic_DNA"/>
</dbReference>
<comment type="caution">
    <text evidence="1">The sequence shown here is derived from an EMBL/GenBank/DDBJ whole genome shotgun (WGS) entry which is preliminary data.</text>
</comment>
<accession>A0A927AY34</accession>
<dbReference type="Proteomes" id="UP000653797">
    <property type="component" value="Unassembled WGS sequence"/>
</dbReference>
<keyword evidence="2" id="KW-1185">Reference proteome</keyword>
<protein>
    <submittedName>
        <fullName evidence="1">Uncharacterized protein</fullName>
    </submittedName>
</protein>
<name>A0A927AY34_9BACT</name>
<dbReference type="RefSeq" id="WP_191037592.1">
    <property type="nucleotide sequence ID" value="NZ_JACXAA010000001.1"/>
</dbReference>